<dbReference type="Gene3D" id="2.130.10.130">
    <property type="entry name" value="Integrin alpha, N-terminal"/>
    <property type="match status" value="2"/>
</dbReference>
<evidence type="ECO:0000256" key="3">
    <source>
        <dbReference type="ARBA" id="ARBA00022692"/>
    </source>
</evidence>
<dbReference type="InterPro" id="IPR013517">
    <property type="entry name" value="FG-GAP"/>
</dbReference>
<evidence type="ECO:0000256" key="5">
    <source>
        <dbReference type="ARBA" id="ARBA00022729"/>
    </source>
</evidence>
<dbReference type="Pfam" id="PF08441">
    <property type="entry name" value="Integrin_A_Ig_1"/>
    <property type="match status" value="1"/>
</dbReference>
<keyword evidence="3" id="KW-0812">Transmembrane</keyword>
<dbReference type="GO" id="GO:0007229">
    <property type="term" value="P:integrin-mediated signaling pathway"/>
    <property type="evidence" value="ECO:0007669"/>
    <property type="project" value="UniProtKB-KW"/>
</dbReference>
<dbReference type="InterPro" id="IPR000413">
    <property type="entry name" value="Integrin_alpha"/>
</dbReference>
<keyword evidence="6" id="KW-0677">Repeat</keyword>
<dbReference type="PANTHER" id="PTHR23220">
    <property type="entry name" value="INTEGRIN ALPHA"/>
    <property type="match status" value="1"/>
</dbReference>
<evidence type="ECO:0000256" key="10">
    <source>
        <dbReference type="ARBA" id="ARBA00023037"/>
    </source>
</evidence>
<dbReference type="GO" id="GO:0008305">
    <property type="term" value="C:integrin complex"/>
    <property type="evidence" value="ECO:0007669"/>
    <property type="project" value="InterPro"/>
</dbReference>
<evidence type="ECO:0000256" key="11">
    <source>
        <dbReference type="ARBA" id="ARBA00023136"/>
    </source>
</evidence>
<evidence type="ECO:0000256" key="6">
    <source>
        <dbReference type="ARBA" id="ARBA00022737"/>
    </source>
</evidence>
<keyword evidence="14" id="KW-0325">Glycoprotein</keyword>
<evidence type="ECO:0000256" key="1">
    <source>
        <dbReference type="ARBA" id="ARBA00004479"/>
    </source>
</evidence>
<evidence type="ECO:0000256" key="13">
    <source>
        <dbReference type="ARBA" id="ARBA00023170"/>
    </source>
</evidence>
<evidence type="ECO:0000256" key="16">
    <source>
        <dbReference type="RuleBase" id="RU003762"/>
    </source>
</evidence>
<feature type="chain" id="PRO_5017852541" evidence="16">
    <location>
        <begin position="26"/>
        <end position="876"/>
    </location>
</feature>
<sequence>MHPCLFRVFSRGFLLTFSIFCEAAGFNLDLEKPTVYNGPEGSYFGYSLDFYYPTQDRNAISVLVGAPKANTSQPGIVEGGAVYYCPWPASDPDSCRQIPFDKANNRMIKVNGTREPLEFKSHQWFGATVRTHKGKVVACAPLYHWRTVKVSSEMDPVGTCYVAVQNFSAYAEYSPCRTNNPDPEGQGFCQAGFSVDFTKEGTLVVGGPGSFYWQEQNNRHSDDDTSPPMSPVSKIIRDYLSVLVLPLLSLFSQSELSVLSSVKRSVTVHSSQMGQVITAGVAEILNGYSLKNILRKVQGEKQTVAASDTYDDSYLGYSVAVGEFTGDSEQELVAGVPRGAHNFGYVAVINATNLTFIQNFTGEQMASYFGYTIAVTDLNGDGLDDVLVGAPLYMDREFESKPREVGRVYLYLQEDVLLFSPPITLTGTHMFGRYGSAIAPLGDINQDGYLGMEDCDDTLEIAGEHSHTGDRRHRRKETQKEGDTLDTDVAIGAPFAGEDRGGRVFIYNGQKSGLMLQASQVLRGDWASSSIPAGFGFTLRGDSDLDNNQYPDLLVGAFGVSKVVAYRSRPVVTVNAQLILMPRILNPEDKSCRMPNSDNMVTCLSVNVCAKISGIGIPDYVVKRILFMDTHQHQRTQQLVLGQGDRQHCHNYSVYLRDEGEFRDKLSPISVALNYSLDQNSPPPGLQLRPILDHYSKTFHHEQANILLDCGEDNMCIPDLKLSAKMDQTELIIGDDNLLMLTINAANEGEGAYEAELHVTLPPEADYIGVERRREDLQRLNCEHRTENDTRVVVCDLGNPMVADTNLRLKQVISHTNDTAVAVTDYLNLAGLVSCVSNPMALVVTILSERSGICSVYTSHLVSVRLAWNLNQEGTI</sequence>
<dbReference type="Gene3D" id="2.60.40.1510">
    <property type="entry name" value="ntegrin, alpha v. Chain A, domain 3"/>
    <property type="match status" value="1"/>
</dbReference>
<dbReference type="SUPFAM" id="SSF69179">
    <property type="entry name" value="Integrin domains"/>
    <property type="match status" value="2"/>
</dbReference>
<dbReference type="SUPFAM" id="SSF69318">
    <property type="entry name" value="Integrin alpha N-terminal domain"/>
    <property type="match status" value="1"/>
</dbReference>
<feature type="domain" description="Integrin alpha first immunoglubulin-like" evidence="17">
    <location>
        <begin position="568"/>
        <end position="709"/>
    </location>
</feature>
<proteinExistence type="inferred from homology"/>
<feature type="repeat" description="FG-GAP" evidence="15">
    <location>
        <begin position="520"/>
        <end position="583"/>
    </location>
</feature>
<dbReference type="GO" id="GO:0098609">
    <property type="term" value="P:cell-cell adhesion"/>
    <property type="evidence" value="ECO:0007669"/>
    <property type="project" value="TreeGrafter"/>
</dbReference>
<dbReference type="Pfam" id="PF20805">
    <property type="entry name" value="Integrin_A_Ig_2"/>
    <property type="match status" value="1"/>
</dbReference>
<reference evidence="19 20" key="1">
    <citation type="submission" date="2018-10" db="EMBL/GenBank/DDBJ databases">
        <title>Genome assembly for a Yunnan-Guizhou Plateau 3E fish, Anabarilius grahami (Regan), and its evolutionary and genetic applications.</title>
        <authorList>
            <person name="Jiang W."/>
        </authorList>
    </citation>
    <scope>NUCLEOTIDE SEQUENCE [LARGE SCALE GENOMIC DNA]</scope>
    <source>
        <strain evidence="19">AG-KIZ</strain>
        <tissue evidence="19">Muscle</tissue>
    </source>
</reference>
<evidence type="ECO:0000256" key="7">
    <source>
        <dbReference type="ARBA" id="ARBA00022837"/>
    </source>
</evidence>
<evidence type="ECO:0000256" key="14">
    <source>
        <dbReference type="ARBA" id="ARBA00023180"/>
    </source>
</evidence>
<keyword evidence="5 16" id="KW-0732">Signal</keyword>
<dbReference type="AlphaFoldDB" id="A0A3N0XT47"/>
<dbReference type="GO" id="GO:0007160">
    <property type="term" value="P:cell-matrix adhesion"/>
    <property type="evidence" value="ECO:0007669"/>
    <property type="project" value="TreeGrafter"/>
</dbReference>
<keyword evidence="11" id="KW-0472">Membrane</keyword>
<feature type="signal peptide" evidence="16">
    <location>
        <begin position="1"/>
        <end position="25"/>
    </location>
</feature>
<comment type="similarity">
    <text evidence="2 16">Belongs to the integrin alpha chain family.</text>
</comment>
<keyword evidence="13 16" id="KW-0675">Receptor</keyword>
<keyword evidence="10 16" id="KW-0401">Integrin</keyword>
<keyword evidence="20" id="KW-1185">Reference proteome</keyword>
<dbReference type="InterPro" id="IPR048285">
    <property type="entry name" value="Integrin_alpha_Ig-like_2"/>
</dbReference>
<evidence type="ECO:0000259" key="17">
    <source>
        <dbReference type="Pfam" id="PF08441"/>
    </source>
</evidence>
<accession>A0A3N0XT47</accession>
<dbReference type="InterPro" id="IPR013519">
    <property type="entry name" value="Int_alpha_beta-p"/>
</dbReference>
<dbReference type="Proteomes" id="UP000281406">
    <property type="component" value="Unassembled WGS sequence"/>
</dbReference>
<dbReference type="GO" id="GO:0009897">
    <property type="term" value="C:external side of plasma membrane"/>
    <property type="evidence" value="ECO:0007669"/>
    <property type="project" value="TreeGrafter"/>
</dbReference>
<dbReference type="Gene3D" id="2.60.40.1460">
    <property type="entry name" value="Integrin domains. Chain A, domain 2"/>
    <property type="match status" value="1"/>
</dbReference>
<keyword evidence="8 16" id="KW-0130">Cell adhesion</keyword>
<keyword evidence="12" id="KW-1015">Disulfide bond</keyword>
<dbReference type="SMART" id="SM00191">
    <property type="entry name" value="Int_alpha"/>
    <property type="match status" value="5"/>
</dbReference>
<name>A0A3N0XT47_ANAGA</name>
<evidence type="ECO:0000256" key="9">
    <source>
        <dbReference type="ARBA" id="ARBA00022989"/>
    </source>
</evidence>
<dbReference type="InterPro" id="IPR028994">
    <property type="entry name" value="Integrin_alpha_N"/>
</dbReference>
<evidence type="ECO:0000256" key="8">
    <source>
        <dbReference type="ARBA" id="ARBA00022889"/>
    </source>
</evidence>
<evidence type="ECO:0000259" key="18">
    <source>
        <dbReference type="Pfam" id="PF20805"/>
    </source>
</evidence>
<dbReference type="PANTHER" id="PTHR23220:SF5">
    <property type="entry name" value="INTEGRIN ALPHA-8"/>
    <property type="match status" value="1"/>
</dbReference>
<dbReference type="Pfam" id="PF01839">
    <property type="entry name" value="FG-GAP"/>
    <property type="match status" value="2"/>
</dbReference>
<evidence type="ECO:0000256" key="2">
    <source>
        <dbReference type="ARBA" id="ARBA00008054"/>
    </source>
</evidence>
<dbReference type="FunFam" id="2.60.40.1460:FF:000001">
    <property type="entry name" value="Integrin, alpha V"/>
    <property type="match status" value="1"/>
</dbReference>
<evidence type="ECO:0000313" key="20">
    <source>
        <dbReference type="Proteomes" id="UP000281406"/>
    </source>
</evidence>
<keyword evidence="7" id="KW-0106">Calcium</keyword>
<evidence type="ECO:0000256" key="15">
    <source>
        <dbReference type="PROSITE-ProRule" id="PRU00803"/>
    </source>
</evidence>
<comment type="subcellular location">
    <subcellularLocation>
        <location evidence="1 16">Membrane</location>
        <topology evidence="1 16">Single-pass type I membrane protein</topology>
    </subcellularLocation>
</comment>
<evidence type="ECO:0000256" key="12">
    <source>
        <dbReference type="ARBA" id="ARBA00023157"/>
    </source>
</evidence>
<comment type="caution">
    <text evidence="19">The sequence shown here is derived from an EMBL/GenBank/DDBJ whole genome shotgun (WGS) entry which is preliminary data.</text>
</comment>
<feature type="repeat" description="FG-GAP" evidence="15">
    <location>
        <begin position="111"/>
        <end position="172"/>
    </location>
</feature>
<feature type="repeat" description="FG-GAP" evidence="15">
    <location>
        <begin position="27"/>
        <end position="94"/>
    </location>
</feature>
<evidence type="ECO:0000313" key="19">
    <source>
        <dbReference type="EMBL" id="ROJ29193.1"/>
    </source>
</evidence>
<dbReference type="PRINTS" id="PR01185">
    <property type="entry name" value="INTEGRINA"/>
</dbReference>
<dbReference type="InterPro" id="IPR013649">
    <property type="entry name" value="Integrin_alpha_Ig-like_1"/>
</dbReference>
<dbReference type="EMBL" id="RJVU01062584">
    <property type="protein sequence ID" value="ROJ29193.1"/>
    <property type="molecule type" value="Genomic_DNA"/>
</dbReference>
<evidence type="ECO:0000256" key="4">
    <source>
        <dbReference type="ARBA" id="ARBA00022723"/>
    </source>
</evidence>
<gene>
    <name evidence="19" type="ORF">DPX16_13637</name>
</gene>
<dbReference type="GO" id="GO:0033627">
    <property type="term" value="P:cell adhesion mediated by integrin"/>
    <property type="evidence" value="ECO:0007669"/>
    <property type="project" value="TreeGrafter"/>
</dbReference>
<organism evidence="19 20">
    <name type="scientific">Anabarilius grahami</name>
    <name type="common">Kanglang fish</name>
    <name type="synonym">Barilius grahami</name>
    <dbReference type="NCBI Taxonomy" id="495550"/>
    <lineage>
        <taxon>Eukaryota</taxon>
        <taxon>Metazoa</taxon>
        <taxon>Chordata</taxon>
        <taxon>Craniata</taxon>
        <taxon>Vertebrata</taxon>
        <taxon>Euteleostomi</taxon>
        <taxon>Actinopterygii</taxon>
        <taxon>Neopterygii</taxon>
        <taxon>Teleostei</taxon>
        <taxon>Ostariophysi</taxon>
        <taxon>Cypriniformes</taxon>
        <taxon>Xenocyprididae</taxon>
        <taxon>Xenocypridinae</taxon>
        <taxon>Xenocypridinae incertae sedis</taxon>
        <taxon>Anabarilius</taxon>
    </lineage>
</organism>
<dbReference type="GO" id="GO:0046872">
    <property type="term" value="F:metal ion binding"/>
    <property type="evidence" value="ECO:0007669"/>
    <property type="project" value="UniProtKB-KW"/>
</dbReference>
<feature type="repeat" description="FG-GAP" evidence="15">
    <location>
        <begin position="355"/>
        <end position="420"/>
    </location>
</feature>
<dbReference type="PROSITE" id="PS51470">
    <property type="entry name" value="FG_GAP"/>
    <property type="match status" value="4"/>
</dbReference>
<feature type="domain" description="Integrin alpha second immunoglobulin-like" evidence="18">
    <location>
        <begin position="710"/>
        <end position="814"/>
    </location>
</feature>
<dbReference type="OrthoDB" id="5317514at2759"/>
<dbReference type="InterPro" id="IPR032695">
    <property type="entry name" value="Integrin_dom_sf"/>
</dbReference>
<keyword evidence="4" id="KW-0479">Metal-binding</keyword>
<keyword evidence="9" id="KW-1133">Transmembrane helix</keyword>
<dbReference type="GO" id="GO:0005178">
    <property type="term" value="F:integrin binding"/>
    <property type="evidence" value="ECO:0007669"/>
    <property type="project" value="TreeGrafter"/>
</dbReference>
<protein>
    <submittedName>
        <fullName evidence="19">Integrin alpha-8</fullName>
    </submittedName>
</protein>